<dbReference type="InterPro" id="IPR006045">
    <property type="entry name" value="Cupin_1"/>
</dbReference>
<keyword evidence="8 14" id="KW-0732">Signal</keyword>
<evidence type="ECO:0000256" key="7">
    <source>
        <dbReference type="ARBA" id="ARBA00022723"/>
    </source>
</evidence>
<evidence type="ECO:0000256" key="10">
    <source>
        <dbReference type="ARBA" id="ARBA00023211"/>
    </source>
</evidence>
<dbReference type="PANTHER" id="PTHR31238">
    <property type="entry name" value="GERMIN-LIKE PROTEIN SUBFAMILY 3 MEMBER 3"/>
    <property type="match status" value="1"/>
</dbReference>
<dbReference type="InterPro" id="IPR011051">
    <property type="entry name" value="RmlC_Cupin_sf"/>
</dbReference>
<dbReference type="SUPFAM" id="SSF51182">
    <property type="entry name" value="RmlC-like cupins"/>
    <property type="match status" value="1"/>
</dbReference>
<reference evidence="17" key="1">
    <citation type="submission" date="2025-08" db="UniProtKB">
        <authorList>
            <consortium name="RefSeq"/>
        </authorList>
    </citation>
    <scope>IDENTIFICATION</scope>
    <source>
        <tissue evidence="17">Young leaves</tissue>
    </source>
</reference>
<dbReference type="SMART" id="SM00835">
    <property type="entry name" value="Cupin_1"/>
    <property type="match status" value="1"/>
</dbReference>
<dbReference type="Proteomes" id="UP000228380">
    <property type="component" value="Unplaced"/>
</dbReference>
<dbReference type="PROSITE" id="PS00725">
    <property type="entry name" value="GERMIN"/>
    <property type="match status" value="1"/>
</dbReference>
<dbReference type="InterPro" id="IPR001929">
    <property type="entry name" value="Germin"/>
</dbReference>
<evidence type="ECO:0000256" key="11">
    <source>
        <dbReference type="PIRSR" id="PIRSR601929-1"/>
    </source>
</evidence>
<dbReference type="GO" id="GO:0009506">
    <property type="term" value="C:plasmodesma"/>
    <property type="evidence" value="ECO:0007669"/>
    <property type="project" value="UniProtKB-ARBA"/>
</dbReference>
<dbReference type="InterPro" id="IPR014710">
    <property type="entry name" value="RmlC-like_jellyroll"/>
</dbReference>
<feature type="binding site" evidence="12">
    <location>
        <position position="121"/>
    </location>
    <ligand>
        <name>Mn(2+)</name>
        <dbReference type="ChEBI" id="CHEBI:29035"/>
    </ligand>
</feature>
<dbReference type="InterPro" id="IPR019780">
    <property type="entry name" value="Germin_Mn-BS"/>
</dbReference>
<evidence type="ECO:0000259" key="15">
    <source>
        <dbReference type="SMART" id="SM00835"/>
    </source>
</evidence>
<evidence type="ECO:0000256" key="1">
    <source>
        <dbReference type="ARBA" id="ARBA00003629"/>
    </source>
</evidence>
<evidence type="ECO:0000256" key="8">
    <source>
        <dbReference type="ARBA" id="ARBA00022729"/>
    </source>
</evidence>
<gene>
    <name evidence="17" type="primary">LOC108511703</name>
</gene>
<keyword evidence="9 13" id="KW-1015">Disulfide bond</keyword>
<name>A0A8B7MWI9_PHODC</name>
<evidence type="ECO:0000256" key="14">
    <source>
        <dbReference type="RuleBase" id="RU366015"/>
    </source>
</evidence>
<comment type="subunit">
    <text evidence="4">Oligomer (believed to be a pentamer but probably hexamer).</text>
</comment>
<evidence type="ECO:0000313" key="17">
    <source>
        <dbReference type="RefSeq" id="XP_017701162.2"/>
    </source>
</evidence>
<dbReference type="GO" id="GO:2000280">
    <property type="term" value="P:regulation of root development"/>
    <property type="evidence" value="ECO:0007669"/>
    <property type="project" value="UniProtKB-ARBA"/>
</dbReference>
<dbReference type="AlphaFoldDB" id="A0A8B7MWI9"/>
<feature type="signal peptide" evidence="14">
    <location>
        <begin position="1"/>
        <end position="30"/>
    </location>
</feature>
<feature type="binding site" evidence="11">
    <location>
        <position position="111"/>
    </location>
    <ligand>
        <name>oxalate</name>
        <dbReference type="ChEBI" id="CHEBI:30623"/>
    </ligand>
</feature>
<evidence type="ECO:0000256" key="2">
    <source>
        <dbReference type="ARBA" id="ARBA00004271"/>
    </source>
</evidence>
<proteinExistence type="inferred from homology"/>
<evidence type="ECO:0000256" key="9">
    <source>
        <dbReference type="ARBA" id="ARBA00023157"/>
    </source>
</evidence>
<evidence type="ECO:0000256" key="5">
    <source>
        <dbReference type="ARBA" id="ARBA00022523"/>
    </source>
</evidence>
<comment type="subcellular location">
    <subcellularLocation>
        <location evidence="2 14">Secreted</location>
        <location evidence="2 14">Extracellular space</location>
        <location evidence="2 14">Apoplast</location>
    </subcellularLocation>
</comment>
<evidence type="ECO:0000256" key="12">
    <source>
        <dbReference type="PIRSR" id="PIRSR601929-2"/>
    </source>
</evidence>
<dbReference type="Gene3D" id="2.60.120.10">
    <property type="entry name" value="Jelly Rolls"/>
    <property type="match status" value="1"/>
</dbReference>
<evidence type="ECO:0000256" key="4">
    <source>
        <dbReference type="ARBA" id="ARBA00011268"/>
    </source>
</evidence>
<dbReference type="FunFam" id="2.60.120.10:FF:000025">
    <property type="entry name" value="germin-like protein subfamily 2 member 1"/>
    <property type="match status" value="1"/>
</dbReference>
<comment type="function">
    <text evidence="1">May play a role in plant defense. Probably has no oxalate oxidase activity even if the active site is conserved.</text>
</comment>
<feature type="binding site" evidence="12">
    <location>
        <position position="114"/>
    </location>
    <ligand>
        <name>Mn(2+)</name>
        <dbReference type="ChEBI" id="CHEBI:29035"/>
    </ligand>
</feature>
<organism evidence="16 17">
    <name type="scientific">Phoenix dactylifera</name>
    <name type="common">Date palm</name>
    <dbReference type="NCBI Taxonomy" id="42345"/>
    <lineage>
        <taxon>Eukaryota</taxon>
        <taxon>Viridiplantae</taxon>
        <taxon>Streptophyta</taxon>
        <taxon>Embryophyta</taxon>
        <taxon>Tracheophyta</taxon>
        <taxon>Spermatophyta</taxon>
        <taxon>Magnoliopsida</taxon>
        <taxon>Liliopsida</taxon>
        <taxon>Arecaceae</taxon>
        <taxon>Coryphoideae</taxon>
        <taxon>Phoeniceae</taxon>
        <taxon>Phoenix</taxon>
    </lineage>
</organism>
<evidence type="ECO:0000256" key="3">
    <source>
        <dbReference type="ARBA" id="ARBA00007456"/>
    </source>
</evidence>
<feature type="chain" id="PRO_5034679260" description="Germin-like protein" evidence="14">
    <location>
        <begin position="31"/>
        <end position="222"/>
    </location>
</feature>
<feature type="binding site" evidence="11">
    <location>
        <position position="116"/>
    </location>
    <ligand>
        <name>oxalate</name>
        <dbReference type="ChEBI" id="CHEBI:30623"/>
    </ligand>
</feature>
<evidence type="ECO:0000313" key="16">
    <source>
        <dbReference type="Proteomes" id="UP000228380"/>
    </source>
</evidence>
<keyword evidence="10 11" id="KW-0464">Manganese</keyword>
<dbReference type="GeneID" id="108511703"/>
<feature type="binding site" evidence="11">
    <location>
        <position position="121"/>
    </location>
    <ligand>
        <name>oxalate</name>
        <dbReference type="ChEBI" id="CHEBI:30623"/>
    </ligand>
</feature>
<sequence length="222" mass="23462">MESPLNVLSPFFLYLCLLLALFQAPTPCISDPNPLQDFCIRTSPAGQSAATCKAASAVVSDDFFFDGLTKEGNTSNSFGAGLTQATHVQFPGLNTLGIAMARIDLAPGGLNPPHTHPRGSELVMVLKGAVLVGFVSGDNVLYQKVVRRGELFIVPKGLVHFQKNTGKGKAIVIVVFDSQFPGIVPAPFALFGTKPAIDSQLLAKAFKVDGEVVTSLLSNFGN</sequence>
<dbReference type="RefSeq" id="XP_017701162.2">
    <property type="nucleotide sequence ID" value="XM_017845673.3"/>
</dbReference>
<keyword evidence="6 14" id="KW-0964">Secreted</keyword>
<evidence type="ECO:0000256" key="6">
    <source>
        <dbReference type="ARBA" id="ARBA00022525"/>
    </source>
</evidence>
<dbReference type="GO" id="GO:0030145">
    <property type="term" value="F:manganese ion binding"/>
    <property type="evidence" value="ECO:0007669"/>
    <property type="project" value="UniProtKB-UniRule"/>
</dbReference>
<dbReference type="PRINTS" id="PR00325">
    <property type="entry name" value="GERMIN"/>
</dbReference>
<dbReference type="CDD" id="cd02241">
    <property type="entry name" value="cupin_OxOx"/>
    <property type="match status" value="1"/>
</dbReference>
<dbReference type="Pfam" id="PF00190">
    <property type="entry name" value="Cupin_1"/>
    <property type="match status" value="1"/>
</dbReference>
<accession>A0A8B7MWI9</accession>
<keyword evidence="7 11" id="KW-0479">Metal-binding</keyword>
<keyword evidence="16" id="KW-1185">Reference proteome</keyword>
<feature type="domain" description="Cupin type-1" evidence="15">
    <location>
        <begin position="66"/>
        <end position="214"/>
    </location>
</feature>
<feature type="binding site" evidence="12">
    <location>
        <position position="160"/>
    </location>
    <ligand>
        <name>Mn(2+)</name>
        <dbReference type="ChEBI" id="CHEBI:29035"/>
    </ligand>
</feature>
<evidence type="ECO:0000256" key="13">
    <source>
        <dbReference type="PIRSR" id="PIRSR601929-3"/>
    </source>
</evidence>
<dbReference type="OrthoDB" id="1921208at2759"/>
<dbReference type="KEGG" id="pda:108511703"/>
<keyword evidence="5 14" id="KW-0052">Apoplast</keyword>
<protein>
    <recommendedName>
        <fullName evidence="14">Germin-like protein</fullName>
    </recommendedName>
</protein>
<comment type="similarity">
    <text evidence="3 14">Belongs to the germin family.</text>
</comment>
<feature type="disulfide bond" evidence="13">
    <location>
        <begin position="39"/>
        <end position="52"/>
    </location>
</feature>
<dbReference type="GO" id="GO:0010497">
    <property type="term" value="P:plasmodesmata-mediated intercellular transport"/>
    <property type="evidence" value="ECO:0007669"/>
    <property type="project" value="UniProtKB-ARBA"/>
</dbReference>
<feature type="binding site" evidence="12">
    <location>
        <position position="116"/>
    </location>
    <ligand>
        <name>Mn(2+)</name>
        <dbReference type="ChEBI" id="CHEBI:29035"/>
    </ligand>
</feature>
<dbReference type="GO" id="GO:0048046">
    <property type="term" value="C:apoplast"/>
    <property type="evidence" value="ECO:0007669"/>
    <property type="project" value="UniProtKB-SubCell"/>
</dbReference>